<evidence type="ECO:0000313" key="2">
    <source>
        <dbReference type="EMBL" id="KPV74793.1"/>
    </source>
</evidence>
<accession>A0A194S232</accession>
<feature type="compositionally biased region" description="Basic residues" evidence="1">
    <location>
        <begin position="96"/>
        <end position="122"/>
    </location>
</feature>
<protein>
    <submittedName>
        <fullName evidence="2">Uncharacterized protein</fullName>
    </submittedName>
</protein>
<feature type="non-terminal residue" evidence="2">
    <location>
        <position position="1"/>
    </location>
</feature>
<feature type="region of interest" description="Disordered" evidence="1">
    <location>
        <begin position="30"/>
        <end position="49"/>
    </location>
</feature>
<sequence length="159" mass="17741">APYTRTHGHYTYKRRASAHPGCRPLRTFLHPRPPQPRSPTAQLATRSERGHGLLRLPKLRPPERRVQAEHGPLQLVRHDPRPAVQLAAEQLVRPGLRARHLPPGRRRRHVDQRRLERRRRARPGAAAPATAAGDVEPGAAAERAGAQRRAAGRATRVGV</sequence>
<dbReference type="Proteomes" id="UP000053890">
    <property type="component" value="Unassembled WGS sequence"/>
</dbReference>
<feature type="compositionally biased region" description="Low complexity" evidence="1">
    <location>
        <begin position="123"/>
        <end position="159"/>
    </location>
</feature>
<dbReference type="GeneID" id="28977431"/>
<feature type="non-terminal residue" evidence="2">
    <location>
        <position position="159"/>
    </location>
</feature>
<organism evidence="2 3">
    <name type="scientific">Rhodotorula graminis (strain WP1)</name>
    <dbReference type="NCBI Taxonomy" id="578459"/>
    <lineage>
        <taxon>Eukaryota</taxon>
        <taxon>Fungi</taxon>
        <taxon>Dikarya</taxon>
        <taxon>Basidiomycota</taxon>
        <taxon>Pucciniomycotina</taxon>
        <taxon>Microbotryomycetes</taxon>
        <taxon>Sporidiobolales</taxon>
        <taxon>Sporidiobolaceae</taxon>
        <taxon>Rhodotorula</taxon>
    </lineage>
</organism>
<feature type="region of interest" description="Disordered" evidence="1">
    <location>
        <begin position="58"/>
        <end position="80"/>
    </location>
</feature>
<dbReference type="EMBL" id="KQ474079">
    <property type="protein sequence ID" value="KPV74793.1"/>
    <property type="molecule type" value="Genomic_DNA"/>
</dbReference>
<dbReference type="AlphaFoldDB" id="A0A194S232"/>
<feature type="region of interest" description="Disordered" evidence="1">
    <location>
        <begin position="94"/>
        <end position="159"/>
    </location>
</feature>
<evidence type="ECO:0000256" key="1">
    <source>
        <dbReference type="SAM" id="MobiDB-lite"/>
    </source>
</evidence>
<proteinExistence type="predicted"/>
<dbReference type="RefSeq" id="XP_018270842.1">
    <property type="nucleotide sequence ID" value="XM_018416983.1"/>
</dbReference>
<reference evidence="2 3" key="1">
    <citation type="journal article" date="2015" name="Front. Microbiol.">
        <title>Genome sequence of the plant growth promoting endophytic yeast Rhodotorula graminis WP1.</title>
        <authorList>
            <person name="Firrincieli A."/>
            <person name="Otillar R."/>
            <person name="Salamov A."/>
            <person name="Schmutz J."/>
            <person name="Khan Z."/>
            <person name="Redman R.S."/>
            <person name="Fleck N.D."/>
            <person name="Lindquist E."/>
            <person name="Grigoriev I.V."/>
            <person name="Doty S.L."/>
        </authorList>
    </citation>
    <scope>NUCLEOTIDE SEQUENCE [LARGE SCALE GENOMIC DNA]</scope>
    <source>
        <strain evidence="2 3">WP1</strain>
    </source>
</reference>
<name>A0A194S232_RHOGW</name>
<keyword evidence="3" id="KW-1185">Reference proteome</keyword>
<evidence type="ECO:0000313" key="3">
    <source>
        <dbReference type="Proteomes" id="UP000053890"/>
    </source>
</evidence>
<gene>
    <name evidence="2" type="ORF">RHOBADRAFT_53730</name>
</gene>